<protein>
    <recommendedName>
        <fullName evidence="8">Rhodopsin domain-containing protein</fullName>
    </recommendedName>
</protein>
<feature type="domain" description="Rhodopsin" evidence="8">
    <location>
        <begin position="2"/>
        <end position="193"/>
    </location>
</feature>
<reference evidence="9" key="1">
    <citation type="submission" date="2022-10" db="EMBL/GenBank/DDBJ databases">
        <title>Tapping the CABI collections for fungal endophytes: first genome assemblies for Collariella, Neodidymelliopsis, Ascochyta clinopodiicola, Didymella pomorum, Didymosphaeria variabile, Neocosmospora piperis and Neocucurbitaria cava.</title>
        <authorList>
            <person name="Hill R."/>
        </authorList>
    </citation>
    <scope>NUCLEOTIDE SEQUENCE</scope>
    <source>
        <strain evidence="9">IMI 356815</strain>
    </source>
</reference>
<organism evidence="9 10">
    <name type="scientific">Didymosphaeria variabile</name>
    <dbReference type="NCBI Taxonomy" id="1932322"/>
    <lineage>
        <taxon>Eukaryota</taxon>
        <taxon>Fungi</taxon>
        <taxon>Dikarya</taxon>
        <taxon>Ascomycota</taxon>
        <taxon>Pezizomycotina</taxon>
        <taxon>Dothideomycetes</taxon>
        <taxon>Pleosporomycetidae</taxon>
        <taxon>Pleosporales</taxon>
        <taxon>Massarineae</taxon>
        <taxon>Didymosphaeriaceae</taxon>
        <taxon>Didymosphaeria</taxon>
    </lineage>
</organism>
<dbReference type="Proteomes" id="UP001140513">
    <property type="component" value="Unassembled WGS sequence"/>
</dbReference>
<dbReference type="EMBL" id="JAPEUX010000005">
    <property type="protein sequence ID" value="KAJ4352296.1"/>
    <property type="molecule type" value="Genomic_DNA"/>
</dbReference>
<keyword evidence="4 7" id="KW-0472">Membrane</keyword>
<feature type="transmembrane region" description="Helical" evidence="7">
    <location>
        <begin position="90"/>
        <end position="118"/>
    </location>
</feature>
<dbReference type="PANTHER" id="PTHR33048">
    <property type="entry name" value="PTH11-LIKE INTEGRAL MEMBRANE PROTEIN (AFU_ORTHOLOGUE AFUA_5G11245)"/>
    <property type="match status" value="1"/>
</dbReference>
<dbReference type="GO" id="GO:0016020">
    <property type="term" value="C:membrane"/>
    <property type="evidence" value="ECO:0007669"/>
    <property type="project" value="UniProtKB-SubCell"/>
</dbReference>
<evidence type="ECO:0000259" key="8">
    <source>
        <dbReference type="Pfam" id="PF20684"/>
    </source>
</evidence>
<evidence type="ECO:0000256" key="5">
    <source>
        <dbReference type="ARBA" id="ARBA00038359"/>
    </source>
</evidence>
<dbReference type="OrthoDB" id="3923077at2759"/>
<comment type="similarity">
    <text evidence="5">Belongs to the SAT4 family.</text>
</comment>
<comment type="caution">
    <text evidence="9">The sequence shown here is derived from an EMBL/GenBank/DDBJ whole genome shotgun (WGS) entry which is preliminary data.</text>
</comment>
<evidence type="ECO:0000256" key="2">
    <source>
        <dbReference type="ARBA" id="ARBA00022692"/>
    </source>
</evidence>
<dbReference type="RefSeq" id="XP_056070652.1">
    <property type="nucleotide sequence ID" value="XM_056216405.1"/>
</dbReference>
<feature type="compositionally biased region" description="Basic and acidic residues" evidence="6">
    <location>
        <begin position="244"/>
        <end position="253"/>
    </location>
</feature>
<dbReference type="InterPro" id="IPR052337">
    <property type="entry name" value="SAT4-like"/>
</dbReference>
<evidence type="ECO:0000313" key="9">
    <source>
        <dbReference type="EMBL" id="KAJ4352296.1"/>
    </source>
</evidence>
<keyword evidence="3 7" id="KW-1133">Transmembrane helix</keyword>
<evidence type="ECO:0000256" key="3">
    <source>
        <dbReference type="ARBA" id="ARBA00022989"/>
    </source>
</evidence>
<keyword evidence="2 7" id="KW-0812">Transmembrane</keyword>
<dbReference type="PANTHER" id="PTHR33048:SF96">
    <property type="entry name" value="INTEGRAL MEMBRANE PROTEIN"/>
    <property type="match status" value="1"/>
</dbReference>
<feature type="transmembrane region" description="Helical" evidence="7">
    <location>
        <begin position="12"/>
        <end position="36"/>
    </location>
</feature>
<evidence type="ECO:0000256" key="1">
    <source>
        <dbReference type="ARBA" id="ARBA00004141"/>
    </source>
</evidence>
<evidence type="ECO:0000256" key="6">
    <source>
        <dbReference type="SAM" id="MobiDB-lite"/>
    </source>
</evidence>
<dbReference type="InterPro" id="IPR049326">
    <property type="entry name" value="Rhodopsin_dom_fungi"/>
</dbReference>
<dbReference type="AlphaFoldDB" id="A0A9W8XL89"/>
<comment type="subcellular location">
    <subcellularLocation>
        <location evidence="1">Membrane</location>
        <topology evidence="1">Multi-pass membrane protein</topology>
    </subcellularLocation>
</comment>
<proteinExistence type="inferred from homology"/>
<accession>A0A9W8XL89</accession>
<keyword evidence="10" id="KW-1185">Reference proteome</keyword>
<feature type="transmembrane region" description="Helical" evidence="7">
    <location>
        <begin position="48"/>
        <end position="70"/>
    </location>
</feature>
<gene>
    <name evidence="9" type="ORF">N0V89_007644</name>
</gene>
<dbReference type="GeneID" id="80911174"/>
<evidence type="ECO:0000313" key="10">
    <source>
        <dbReference type="Proteomes" id="UP001140513"/>
    </source>
</evidence>
<evidence type="ECO:0000256" key="4">
    <source>
        <dbReference type="ARBA" id="ARBA00023136"/>
    </source>
</evidence>
<evidence type="ECO:0000256" key="7">
    <source>
        <dbReference type="SAM" id="Phobius"/>
    </source>
</evidence>
<feature type="region of interest" description="Disordered" evidence="6">
    <location>
        <begin position="206"/>
        <end position="265"/>
    </location>
</feature>
<feature type="transmembrane region" description="Helical" evidence="7">
    <location>
        <begin position="130"/>
        <end position="148"/>
    </location>
</feature>
<sequence>MLEPADIEEALMYWYLCYPAYCLAMICAKISVGLFLLRVTVQPLYRRIIYTVMCATVITGLVFFFISVLQCSPVTYFWEKFSGSGTCVNINAIIGIAFAYSAVASVCDFTFGLLPIFLVWNLNMAKNQKLMLIPILSMACVASVAVTVRMGYLMKFKSPDFLWDTLDVAIWSDIEQGLAITAGSLATLRPLYREITKSLLGWTDANTGPFPSEGKNSRGWYRTPSSDHHQKKSGPFSLVSITRAGDETRRSGESDEELAVRTRKPTPIKLRNDLMDEHEQSKGFNSWRIQVGDRSEEDLTVAHGITKQTDVFLQSSHQR</sequence>
<dbReference type="Pfam" id="PF20684">
    <property type="entry name" value="Fung_rhodopsin"/>
    <property type="match status" value="1"/>
</dbReference>
<name>A0A9W8XL89_9PLEO</name>